<dbReference type="EMBL" id="GCES01101181">
    <property type="protein sequence ID" value="JAQ85141.1"/>
    <property type="molecule type" value="Transcribed_RNA"/>
</dbReference>
<accession>A0A146SX13</accession>
<evidence type="ECO:0000313" key="1">
    <source>
        <dbReference type="EMBL" id="JAQ85141.1"/>
    </source>
</evidence>
<dbReference type="EMBL" id="GCES01106613">
    <property type="protein sequence ID" value="JAQ79709.1"/>
    <property type="molecule type" value="Transcribed_RNA"/>
</dbReference>
<name>A0A146SX13_FUNHE</name>
<protein>
    <submittedName>
        <fullName evidence="1">Uncharacterized protein</fullName>
    </submittedName>
</protein>
<dbReference type="AlphaFoldDB" id="A0A146SX13"/>
<sequence>MAWQSSGIFIYKAVRIQHCVAKISCELGPYSKKLLGLNPCHPLFCVACMFFPMQMCLFSRYSSFLQLLGVRMSSCVAMRWTGYMSGMQLNQCGVFDKGEIAPHPGHHSPRGNILISWKQLWRESDS</sequence>
<organism evidence="1">
    <name type="scientific">Fundulus heteroclitus</name>
    <name type="common">Killifish</name>
    <name type="synonym">Mummichog</name>
    <dbReference type="NCBI Taxonomy" id="8078"/>
    <lineage>
        <taxon>Eukaryota</taxon>
        <taxon>Metazoa</taxon>
        <taxon>Chordata</taxon>
        <taxon>Craniata</taxon>
        <taxon>Vertebrata</taxon>
        <taxon>Euteleostomi</taxon>
        <taxon>Actinopterygii</taxon>
        <taxon>Neopterygii</taxon>
        <taxon>Teleostei</taxon>
        <taxon>Neoteleostei</taxon>
        <taxon>Acanthomorphata</taxon>
        <taxon>Ovalentaria</taxon>
        <taxon>Atherinomorphae</taxon>
        <taxon>Cyprinodontiformes</taxon>
        <taxon>Fundulidae</taxon>
        <taxon>Fundulus</taxon>
    </lineage>
</organism>
<proteinExistence type="predicted"/>
<reference evidence="1" key="1">
    <citation type="submission" date="2015-01" db="EMBL/GenBank/DDBJ databases">
        <title>EvidentialGene: Evidence-directed Construction of Complete mRNA Transcriptomes without Genomes.</title>
        <authorList>
            <person name="Gilbert D.G."/>
        </authorList>
    </citation>
    <scope>NUCLEOTIDE SEQUENCE</scope>
</reference>